<dbReference type="Proteomes" id="UP001162060">
    <property type="component" value="Unassembled WGS sequence"/>
</dbReference>
<feature type="compositionally biased region" description="Polar residues" evidence="1">
    <location>
        <begin position="18"/>
        <end position="41"/>
    </location>
</feature>
<sequence>MEIKRLVGLRDGTTDIANRSTRVSSSQQLALTPTRAASRSVSIDPMTPLSQVASDMEFPTSTGVRTEARANLARQWSDGSA</sequence>
<protein>
    <submittedName>
        <fullName evidence="2">Uncharacterized protein</fullName>
    </submittedName>
</protein>
<evidence type="ECO:0000256" key="1">
    <source>
        <dbReference type="SAM" id="MobiDB-lite"/>
    </source>
</evidence>
<dbReference type="AlphaFoldDB" id="A0AAV1TL52"/>
<evidence type="ECO:0000313" key="2">
    <source>
        <dbReference type="EMBL" id="CAK7923101.1"/>
    </source>
</evidence>
<reference evidence="2" key="1">
    <citation type="submission" date="2024-01" db="EMBL/GenBank/DDBJ databases">
        <authorList>
            <person name="Webb A."/>
        </authorList>
    </citation>
    <scope>NUCLEOTIDE SEQUENCE</scope>
    <source>
        <strain evidence="2">Pm1</strain>
    </source>
</reference>
<name>A0AAV1TL52_9STRA</name>
<evidence type="ECO:0000313" key="3">
    <source>
        <dbReference type="Proteomes" id="UP001162060"/>
    </source>
</evidence>
<organism evidence="2 3">
    <name type="scientific">Peronospora matthiolae</name>
    <dbReference type="NCBI Taxonomy" id="2874970"/>
    <lineage>
        <taxon>Eukaryota</taxon>
        <taxon>Sar</taxon>
        <taxon>Stramenopiles</taxon>
        <taxon>Oomycota</taxon>
        <taxon>Peronosporomycetes</taxon>
        <taxon>Peronosporales</taxon>
        <taxon>Peronosporaceae</taxon>
        <taxon>Peronospora</taxon>
    </lineage>
</organism>
<proteinExistence type="predicted"/>
<accession>A0AAV1TL52</accession>
<feature type="region of interest" description="Disordered" evidence="1">
    <location>
        <begin position="60"/>
        <end position="81"/>
    </location>
</feature>
<gene>
    <name evidence="2" type="ORF">PM001_LOCUS8251</name>
</gene>
<feature type="region of interest" description="Disordered" evidence="1">
    <location>
        <begin position="18"/>
        <end position="42"/>
    </location>
</feature>
<dbReference type="EMBL" id="CAKLBY020000067">
    <property type="protein sequence ID" value="CAK7923101.1"/>
    <property type="molecule type" value="Genomic_DNA"/>
</dbReference>
<comment type="caution">
    <text evidence="2">The sequence shown here is derived from an EMBL/GenBank/DDBJ whole genome shotgun (WGS) entry which is preliminary data.</text>
</comment>